<dbReference type="Proteomes" id="UP000003163">
    <property type="component" value="Unassembled WGS sequence"/>
</dbReference>
<dbReference type="VEuPathDB" id="MicrosporidiaDB:EDEG_02398"/>
<dbReference type="HOGENOM" id="CLU_2145813_0_0_1"/>
<sequence>MFCILKLLEENGRLTYVEISLYLDRNCHKDLILLNRYDLIKKCLNNKNADHAYKHKKKQYISKTNIQNRIGSNYTVLDQQYILNNHYKGGNVDISNVRKHFKILLQHFLCDY</sequence>
<keyword evidence="2" id="KW-1185">Reference proteome</keyword>
<name>J9DKW2_EDHAE</name>
<protein>
    <submittedName>
        <fullName evidence="1">Uncharacterized protein</fullName>
    </submittedName>
</protein>
<gene>
    <name evidence="1" type="ORF">EDEG_02398</name>
</gene>
<accession>J9DKW2</accession>
<comment type="caution">
    <text evidence="1">The sequence shown here is derived from an EMBL/GenBank/DDBJ whole genome shotgun (WGS) entry which is preliminary data.</text>
</comment>
<dbReference type="EMBL" id="AFBI03000042">
    <property type="protein sequence ID" value="EJW03230.1"/>
    <property type="molecule type" value="Genomic_DNA"/>
</dbReference>
<evidence type="ECO:0000313" key="1">
    <source>
        <dbReference type="EMBL" id="EJW03230.1"/>
    </source>
</evidence>
<organism evidence="1 2">
    <name type="scientific">Edhazardia aedis (strain USNM 41457)</name>
    <name type="common">Microsporidian parasite</name>
    <dbReference type="NCBI Taxonomy" id="1003232"/>
    <lineage>
        <taxon>Eukaryota</taxon>
        <taxon>Fungi</taxon>
        <taxon>Fungi incertae sedis</taxon>
        <taxon>Microsporidia</taxon>
        <taxon>Edhazardia</taxon>
    </lineage>
</organism>
<reference evidence="1 2" key="1">
    <citation type="submission" date="2011-08" db="EMBL/GenBank/DDBJ databases">
        <authorList>
            <person name="Liu Z.J."/>
            <person name="Shi F.L."/>
            <person name="Lu J.Q."/>
            <person name="Li M."/>
            <person name="Wang Z.L."/>
        </authorList>
    </citation>
    <scope>NUCLEOTIDE SEQUENCE [LARGE SCALE GENOMIC DNA]</scope>
    <source>
        <strain evidence="1 2">USNM 41457</strain>
    </source>
</reference>
<evidence type="ECO:0000313" key="2">
    <source>
        <dbReference type="Proteomes" id="UP000003163"/>
    </source>
</evidence>
<reference evidence="2" key="2">
    <citation type="submission" date="2015-07" db="EMBL/GenBank/DDBJ databases">
        <title>Contrasting host-pathogen interactions and genome evolution in two generalist and specialist microsporidian pathogens of mosquitoes.</title>
        <authorList>
            <consortium name="The Broad Institute Genomics Platform"/>
            <consortium name="The Broad Institute Genome Sequencing Center for Infectious Disease"/>
            <person name="Cuomo C.A."/>
            <person name="Sanscrainte N.D."/>
            <person name="Goldberg J.M."/>
            <person name="Heiman D."/>
            <person name="Young S."/>
            <person name="Zeng Q."/>
            <person name="Becnel J.J."/>
            <person name="Birren B.W."/>
        </authorList>
    </citation>
    <scope>NUCLEOTIDE SEQUENCE [LARGE SCALE GENOMIC DNA]</scope>
    <source>
        <strain evidence="2">USNM 41457</strain>
    </source>
</reference>
<dbReference type="AlphaFoldDB" id="J9DKW2"/>
<proteinExistence type="predicted"/>
<dbReference type="InParanoid" id="J9DKW2"/>